<proteinExistence type="predicted"/>
<organism evidence="1 2">
    <name type="scientific">Elysia crispata</name>
    <name type="common">lettuce slug</name>
    <dbReference type="NCBI Taxonomy" id="231223"/>
    <lineage>
        <taxon>Eukaryota</taxon>
        <taxon>Metazoa</taxon>
        <taxon>Spiralia</taxon>
        <taxon>Lophotrochozoa</taxon>
        <taxon>Mollusca</taxon>
        <taxon>Gastropoda</taxon>
        <taxon>Heterobranchia</taxon>
        <taxon>Euthyneura</taxon>
        <taxon>Panpulmonata</taxon>
        <taxon>Sacoglossa</taxon>
        <taxon>Placobranchoidea</taxon>
        <taxon>Plakobranchidae</taxon>
        <taxon>Elysia</taxon>
    </lineage>
</organism>
<comment type="caution">
    <text evidence="1">The sequence shown here is derived from an EMBL/GenBank/DDBJ whole genome shotgun (WGS) entry which is preliminary data.</text>
</comment>
<reference evidence="1" key="1">
    <citation type="journal article" date="2023" name="G3 (Bethesda)">
        <title>A reference genome for the long-term kleptoplast-retaining sea slug Elysia crispata morphotype clarki.</title>
        <authorList>
            <person name="Eastman K.E."/>
            <person name="Pendleton A.L."/>
            <person name="Shaikh M.A."/>
            <person name="Suttiyut T."/>
            <person name="Ogas R."/>
            <person name="Tomko P."/>
            <person name="Gavelis G."/>
            <person name="Widhalm J.R."/>
            <person name="Wisecaver J.H."/>
        </authorList>
    </citation>
    <scope>NUCLEOTIDE SEQUENCE</scope>
    <source>
        <strain evidence="1">ECLA1</strain>
    </source>
</reference>
<dbReference type="EMBL" id="JAWDGP010001678">
    <property type="protein sequence ID" value="KAK3789314.1"/>
    <property type="molecule type" value="Genomic_DNA"/>
</dbReference>
<accession>A0AAE1E021</accession>
<sequence>MGGLFTDDVRRCILALAKNEVATAKMSPVIQCVGKYIFHHEFQNFDLPHGNTCQNIVDEGHYIATQYIADKLEQTAKWGLHKDGTTRKRRKLLDTSVCLESGEQFSIGFSEVASETGKAITEDSIAKLSEIMRSPSNMSATLKKLTYTMTDRAANEKKSNRLLAEHCQSIMAKPPNIRFLLFSPCPSRVTF</sequence>
<dbReference type="AlphaFoldDB" id="A0AAE1E021"/>
<evidence type="ECO:0000313" key="1">
    <source>
        <dbReference type="EMBL" id="KAK3789314.1"/>
    </source>
</evidence>
<gene>
    <name evidence="1" type="ORF">RRG08_001704</name>
</gene>
<dbReference type="Proteomes" id="UP001283361">
    <property type="component" value="Unassembled WGS sequence"/>
</dbReference>
<keyword evidence="2" id="KW-1185">Reference proteome</keyword>
<protein>
    <submittedName>
        <fullName evidence="1">Uncharacterized protein</fullName>
    </submittedName>
</protein>
<evidence type="ECO:0000313" key="2">
    <source>
        <dbReference type="Proteomes" id="UP001283361"/>
    </source>
</evidence>
<name>A0AAE1E021_9GAST</name>